<dbReference type="EMBL" id="FOOT01000007">
    <property type="protein sequence ID" value="SFH21182.1"/>
    <property type="molecule type" value="Genomic_DNA"/>
</dbReference>
<dbReference type="RefSeq" id="WP_092104513.1">
    <property type="nucleotide sequence ID" value="NZ_FOOT01000007.1"/>
</dbReference>
<keyword evidence="2" id="KW-1185">Reference proteome</keyword>
<name>A0A1I2Y6F1_9BACT</name>
<protein>
    <submittedName>
        <fullName evidence="1">Uncharacterized protein</fullName>
    </submittedName>
</protein>
<organism evidence="1 2">
    <name type="scientific">Pontibacter chinhatensis</name>
    <dbReference type="NCBI Taxonomy" id="1436961"/>
    <lineage>
        <taxon>Bacteria</taxon>
        <taxon>Pseudomonadati</taxon>
        <taxon>Bacteroidota</taxon>
        <taxon>Cytophagia</taxon>
        <taxon>Cytophagales</taxon>
        <taxon>Hymenobacteraceae</taxon>
        <taxon>Pontibacter</taxon>
    </lineage>
</organism>
<accession>A0A1I2Y6F1</accession>
<sequence>MHTTIFRFEEGSPFVDARRPVRNEIHDRLLWQAIRLAKSGKNVLKDGLIIYTPIPAYLQGPTTLEVYWDFESPEEYDALPRAAS</sequence>
<dbReference type="AlphaFoldDB" id="A0A1I2Y6F1"/>
<dbReference type="OrthoDB" id="853254at2"/>
<evidence type="ECO:0000313" key="1">
    <source>
        <dbReference type="EMBL" id="SFH21182.1"/>
    </source>
</evidence>
<dbReference type="STRING" id="1436961.SAMN05421739_10793"/>
<dbReference type="Proteomes" id="UP000198724">
    <property type="component" value="Unassembled WGS sequence"/>
</dbReference>
<evidence type="ECO:0000313" key="2">
    <source>
        <dbReference type="Proteomes" id="UP000198724"/>
    </source>
</evidence>
<reference evidence="2" key="1">
    <citation type="submission" date="2016-10" db="EMBL/GenBank/DDBJ databases">
        <authorList>
            <person name="Varghese N."/>
            <person name="Submissions S."/>
        </authorList>
    </citation>
    <scope>NUCLEOTIDE SEQUENCE [LARGE SCALE GENOMIC DNA]</scope>
    <source>
        <strain evidence="2">LP51</strain>
    </source>
</reference>
<proteinExistence type="predicted"/>
<gene>
    <name evidence="1" type="ORF">SAMN05421739_10793</name>
</gene>